<evidence type="ECO:0000256" key="1">
    <source>
        <dbReference type="ARBA" id="ARBA00038414"/>
    </source>
</evidence>
<evidence type="ECO:0000313" key="2">
    <source>
        <dbReference type="EMBL" id="CAA9265789.1"/>
    </source>
</evidence>
<comment type="similarity">
    <text evidence="1">Belongs to the HyuE racemase family.</text>
</comment>
<protein>
    <recommendedName>
        <fullName evidence="3">Glutamate racemase</fullName>
    </recommendedName>
</protein>
<name>A0A6J4IYQ8_9CHLR</name>
<dbReference type="Pfam" id="PF01177">
    <property type="entry name" value="Asp_Glu_race"/>
    <property type="match status" value="1"/>
</dbReference>
<reference evidence="2" key="1">
    <citation type="submission" date="2020-02" db="EMBL/GenBank/DDBJ databases">
        <authorList>
            <person name="Meier V. D."/>
        </authorList>
    </citation>
    <scope>NUCLEOTIDE SEQUENCE</scope>
    <source>
        <strain evidence="2">AVDCRST_MAG77</strain>
    </source>
</reference>
<dbReference type="InterPro" id="IPR015942">
    <property type="entry name" value="Asp/Glu/hydantoin_racemase"/>
</dbReference>
<organism evidence="2">
    <name type="scientific">uncultured Chloroflexota bacterium</name>
    <dbReference type="NCBI Taxonomy" id="166587"/>
    <lineage>
        <taxon>Bacteria</taxon>
        <taxon>Bacillati</taxon>
        <taxon>Chloroflexota</taxon>
        <taxon>environmental samples</taxon>
    </lineage>
</organism>
<dbReference type="InterPro" id="IPR053714">
    <property type="entry name" value="Iso_Racemase_Enz_sf"/>
</dbReference>
<dbReference type="EMBL" id="CADCTC010000167">
    <property type="protein sequence ID" value="CAA9265789.1"/>
    <property type="molecule type" value="Genomic_DNA"/>
</dbReference>
<proteinExistence type="inferred from homology"/>
<dbReference type="GO" id="GO:0047661">
    <property type="term" value="F:amino-acid racemase activity"/>
    <property type="evidence" value="ECO:0007669"/>
    <property type="project" value="InterPro"/>
</dbReference>
<evidence type="ECO:0008006" key="3">
    <source>
        <dbReference type="Google" id="ProtNLM"/>
    </source>
</evidence>
<dbReference type="AlphaFoldDB" id="A0A6J4IYQ8"/>
<sequence>MNDTVDQLRSEEAVVALIHAVVPAMGPMQEAVSRGLPGARVLNLLDEGLLSEVERRGGLTPECVDRLATLVGLASQAGAQAVLLTCNAYTPVVAEVQARFPGLPVLPVDQVMVEQAVAGARRIGVLATVEAGLQQQRESLARAADAAGKQIEVVASLHPEAMAALQAGDAERHDRILQAALPVLAAQVEVVLLAQASMARLVDKVPAGLPVTVLASPPLAVEALRERLRSAKR</sequence>
<accession>A0A6J4IYQ8</accession>
<dbReference type="Gene3D" id="3.40.50.12500">
    <property type="match status" value="1"/>
</dbReference>
<gene>
    <name evidence="2" type="ORF">AVDCRST_MAG77-2897</name>
</gene>